<evidence type="ECO:0000313" key="3">
    <source>
        <dbReference type="Proteomes" id="UP001256400"/>
    </source>
</evidence>
<dbReference type="RefSeq" id="WP_081406480.1">
    <property type="nucleotide sequence ID" value="NZ_BKFD01000010.1"/>
</dbReference>
<dbReference type="SUPFAM" id="SSF55120">
    <property type="entry name" value="Pseudouridine synthase"/>
    <property type="match status" value="1"/>
</dbReference>
<protein>
    <submittedName>
        <fullName evidence="2">Pseudouridine synthase</fullName>
    </submittedName>
</protein>
<dbReference type="Proteomes" id="UP001256400">
    <property type="component" value="Chromosome"/>
</dbReference>
<evidence type="ECO:0000313" key="2">
    <source>
        <dbReference type="EMBL" id="WND04580.1"/>
    </source>
</evidence>
<proteinExistence type="predicted"/>
<dbReference type="GO" id="GO:0009982">
    <property type="term" value="F:pseudouridine synthase activity"/>
    <property type="evidence" value="ECO:0007669"/>
    <property type="project" value="InterPro"/>
</dbReference>
<accession>A0AB38YTP8</accession>
<dbReference type="InterPro" id="IPR006145">
    <property type="entry name" value="PsdUridine_synth_RsuA/RluA"/>
</dbReference>
<dbReference type="GO" id="GO:0003723">
    <property type="term" value="F:RNA binding"/>
    <property type="evidence" value="ECO:0007669"/>
    <property type="project" value="InterPro"/>
</dbReference>
<dbReference type="PANTHER" id="PTHR21600:SF84">
    <property type="entry name" value="PSEUDOURIDINE SYNTHASE RSUA_RLUA-LIKE DOMAIN-CONTAINING PROTEIN"/>
    <property type="match status" value="1"/>
</dbReference>
<dbReference type="EMBL" id="CP134206">
    <property type="protein sequence ID" value="WND04580.1"/>
    <property type="molecule type" value="Genomic_DNA"/>
</dbReference>
<dbReference type="GO" id="GO:0140098">
    <property type="term" value="F:catalytic activity, acting on RNA"/>
    <property type="evidence" value="ECO:0007669"/>
    <property type="project" value="UniProtKB-ARBA"/>
</dbReference>
<dbReference type="Pfam" id="PF00849">
    <property type="entry name" value="PseudoU_synth_2"/>
    <property type="match status" value="1"/>
</dbReference>
<evidence type="ECO:0000259" key="1">
    <source>
        <dbReference type="Pfam" id="PF00849"/>
    </source>
</evidence>
<reference evidence="2" key="1">
    <citation type="submission" date="2023-09" db="EMBL/GenBank/DDBJ databases">
        <title>Acinetobacter soli.</title>
        <authorList>
            <person name="Kim B."/>
            <person name="Kim D."/>
            <person name="Park D."/>
        </authorList>
    </citation>
    <scope>NUCLEOTIDE SEQUENCE</scope>
    <source>
        <strain evidence="2">2023.05</strain>
    </source>
</reference>
<dbReference type="Gene3D" id="3.30.2350.10">
    <property type="entry name" value="Pseudouridine synthase"/>
    <property type="match status" value="1"/>
</dbReference>
<feature type="domain" description="Pseudouridine synthase RsuA/RluA-like" evidence="1">
    <location>
        <begin position="104"/>
        <end position="252"/>
    </location>
</feature>
<gene>
    <name evidence="2" type="ORF">RHP80_10115</name>
</gene>
<dbReference type="AlphaFoldDB" id="A0AB38YTP8"/>
<dbReference type="GO" id="GO:0000455">
    <property type="term" value="P:enzyme-directed rRNA pseudouridine synthesis"/>
    <property type="evidence" value="ECO:0007669"/>
    <property type="project" value="TreeGrafter"/>
</dbReference>
<dbReference type="InterPro" id="IPR050188">
    <property type="entry name" value="RluA_PseudoU_synthase"/>
</dbReference>
<dbReference type="InterPro" id="IPR006224">
    <property type="entry name" value="PsdUridine_synth_RluA-like_CS"/>
</dbReference>
<organism evidence="2 3">
    <name type="scientific">Acinetobacter soli</name>
    <dbReference type="NCBI Taxonomy" id="487316"/>
    <lineage>
        <taxon>Bacteria</taxon>
        <taxon>Pseudomonadati</taxon>
        <taxon>Pseudomonadota</taxon>
        <taxon>Gammaproteobacteria</taxon>
        <taxon>Moraxellales</taxon>
        <taxon>Moraxellaceae</taxon>
        <taxon>Acinetobacter</taxon>
    </lineage>
</organism>
<sequence length="317" mass="36537">MANMTAHEFIPPTRQGVSASKVFLPSMHGKPPETTFAYLCAHFPHILASEWQQRFDDGLIIDAQGQTLSIASPYLSNQHIFYYRFLSHEVAVPFQHEILFENEHLLVVDKPHFLTMTPTGKYVQETLLVRLKQSGQTPDLTPIHRLDRETAGVVMFCKKPESRGVYQSLFAARDVQKTYHAIAPYHHTLQFPRTVRLNMSKGEPFYTMKVNPDAEPNSETWIECLEYSNHWAKYRLSPKTGKQHQLRVHLAHLGLAIQNDPLYPFLAHKADDDFSNPLQLLAKELQFVDPITQTEMYFCSRQSLSLSFNRNDNHAIF</sequence>
<name>A0AB38YTP8_9GAMM</name>
<dbReference type="PANTHER" id="PTHR21600">
    <property type="entry name" value="MITOCHONDRIAL RNA PSEUDOURIDINE SYNTHASE"/>
    <property type="match status" value="1"/>
</dbReference>
<dbReference type="PROSITE" id="PS01129">
    <property type="entry name" value="PSI_RLU"/>
    <property type="match status" value="1"/>
</dbReference>
<dbReference type="InterPro" id="IPR020103">
    <property type="entry name" value="PsdUridine_synth_cat_dom_sf"/>
</dbReference>